<evidence type="ECO:0000256" key="1">
    <source>
        <dbReference type="ARBA" id="ARBA00008846"/>
    </source>
</evidence>
<evidence type="ECO:0000313" key="4">
    <source>
        <dbReference type="Proteomes" id="UP000694844"/>
    </source>
</evidence>
<accession>A0A8B8ECD8</accession>
<dbReference type="SMART" id="SM00175">
    <property type="entry name" value="RAB"/>
    <property type="match status" value="1"/>
</dbReference>
<dbReference type="SMART" id="SM00173">
    <property type="entry name" value="RAS"/>
    <property type="match status" value="1"/>
</dbReference>
<protein>
    <submittedName>
        <fullName evidence="5">GTP-binding protein Rit2-like</fullName>
    </submittedName>
</protein>
<dbReference type="Proteomes" id="UP000694844">
    <property type="component" value="Chromosome 5"/>
</dbReference>
<gene>
    <name evidence="5" type="primary">LOC111133331</name>
</gene>
<dbReference type="GO" id="GO:0005246">
    <property type="term" value="F:calcium channel regulator activity"/>
    <property type="evidence" value="ECO:0007669"/>
    <property type="project" value="TreeGrafter"/>
</dbReference>
<dbReference type="Pfam" id="PF00071">
    <property type="entry name" value="Ras"/>
    <property type="match status" value="1"/>
</dbReference>
<dbReference type="PRINTS" id="PR00449">
    <property type="entry name" value="RASTRNSFRMNG"/>
</dbReference>
<dbReference type="SUPFAM" id="SSF52540">
    <property type="entry name" value="P-loop containing nucleoside triphosphate hydrolases"/>
    <property type="match status" value="1"/>
</dbReference>
<dbReference type="OrthoDB" id="5239715at2759"/>
<keyword evidence="2" id="KW-0597">Phosphoprotein</keyword>
<dbReference type="GO" id="GO:0003924">
    <property type="term" value="F:GTPase activity"/>
    <property type="evidence" value="ECO:0007669"/>
    <property type="project" value="InterPro"/>
</dbReference>
<proteinExistence type="inferred from homology"/>
<dbReference type="GeneID" id="111133331"/>
<evidence type="ECO:0000313" key="5">
    <source>
        <dbReference type="RefSeq" id="XP_022337339.1"/>
    </source>
</evidence>
<keyword evidence="4" id="KW-1185">Reference proteome</keyword>
<dbReference type="RefSeq" id="XP_022337339.1">
    <property type="nucleotide sequence ID" value="XM_022481631.1"/>
</dbReference>
<dbReference type="KEGG" id="cvn:111133331"/>
<organism evidence="4 5">
    <name type="scientific">Crassostrea virginica</name>
    <name type="common">Eastern oyster</name>
    <dbReference type="NCBI Taxonomy" id="6565"/>
    <lineage>
        <taxon>Eukaryota</taxon>
        <taxon>Metazoa</taxon>
        <taxon>Spiralia</taxon>
        <taxon>Lophotrochozoa</taxon>
        <taxon>Mollusca</taxon>
        <taxon>Bivalvia</taxon>
        <taxon>Autobranchia</taxon>
        <taxon>Pteriomorphia</taxon>
        <taxon>Ostreida</taxon>
        <taxon>Ostreoidea</taxon>
        <taxon>Ostreidae</taxon>
        <taxon>Crassostrea</taxon>
    </lineage>
</organism>
<sequence length="365" mass="41065">MTKEKEHGEVAASPSYLLSCVKSSFDFPDNSDTTLKVFCTGRPSISAPHSRSCSMRKVKREKNMILMDRRRRNSLPMDFAEVVCPYLPSDIQSSCENTHETFQRVRSFKMTSKGLINHGDSLRNKNRSKTSSRTGSLKDSRRQRLSSDTSDDTCSSVSSCSGGYYRVVILGGPSVGKTALVNQFMTSEYTGGLDLGTEENGDSMSVSVLLDGEESSLEFLDVHAEENIGGGFFDAFVFVYSVDDVTSFEAVEETMYHLRHDLGSDRPFILVANKIDLVRNRKVSPEEGKKIAHQHDAKYIETSVTLHHHIDELLVGILRQIRIKLNVIYPEVTQTKNNKKGPRGLFKKLFKLNRKNEELVENVFE</sequence>
<dbReference type="GO" id="GO:0005886">
    <property type="term" value="C:plasma membrane"/>
    <property type="evidence" value="ECO:0007669"/>
    <property type="project" value="TreeGrafter"/>
</dbReference>
<name>A0A8B8ECD8_CRAVI</name>
<comment type="similarity">
    <text evidence="1">Belongs to the small GTPase superfamily. RGK family.</text>
</comment>
<dbReference type="PANTHER" id="PTHR45775">
    <property type="entry name" value="RAD, GEM/KIR FAMILY MEMBER 2, ISOFORM C"/>
    <property type="match status" value="1"/>
</dbReference>
<dbReference type="PROSITE" id="PS51419">
    <property type="entry name" value="RAB"/>
    <property type="match status" value="1"/>
</dbReference>
<dbReference type="PANTHER" id="PTHR45775:SF6">
    <property type="entry name" value="RAD, GEM_KIR FAMILY MEMBER 2, ISOFORM C"/>
    <property type="match status" value="1"/>
</dbReference>
<reference evidence="5" key="1">
    <citation type="submission" date="2025-08" db="UniProtKB">
        <authorList>
            <consortium name="RefSeq"/>
        </authorList>
    </citation>
    <scope>IDENTIFICATION</scope>
    <source>
        <tissue evidence="5">Whole sample</tissue>
    </source>
</reference>
<dbReference type="InterPro" id="IPR051641">
    <property type="entry name" value="RGK_GTP-binding_reg"/>
</dbReference>
<evidence type="ECO:0000256" key="2">
    <source>
        <dbReference type="ARBA" id="ARBA00022553"/>
    </source>
</evidence>
<dbReference type="Gene3D" id="3.40.50.300">
    <property type="entry name" value="P-loop containing nucleotide triphosphate hydrolases"/>
    <property type="match status" value="1"/>
</dbReference>
<feature type="region of interest" description="Disordered" evidence="3">
    <location>
        <begin position="115"/>
        <end position="152"/>
    </location>
</feature>
<dbReference type="InterPro" id="IPR001806">
    <property type="entry name" value="Small_GTPase"/>
</dbReference>
<evidence type="ECO:0000256" key="3">
    <source>
        <dbReference type="SAM" id="MobiDB-lite"/>
    </source>
</evidence>
<dbReference type="PROSITE" id="PS51421">
    <property type="entry name" value="RAS"/>
    <property type="match status" value="1"/>
</dbReference>
<dbReference type="AlphaFoldDB" id="A0A8B8ECD8"/>
<dbReference type="InterPro" id="IPR027417">
    <property type="entry name" value="P-loop_NTPase"/>
</dbReference>
<dbReference type="GO" id="GO:0005525">
    <property type="term" value="F:GTP binding"/>
    <property type="evidence" value="ECO:0007669"/>
    <property type="project" value="InterPro"/>
</dbReference>